<name>A7RFF8_NEMVE</name>
<dbReference type="PANTHER" id="PTHR45669">
    <property type="entry name" value="GLUTAREDOXIN DOMAIN-CONTAINING CYSTEINE-RICH PROTEIN CG12206-RELATED"/>
    <property type="match status" value="1"/>
</dbReference>
<feature type="domain" description="Glutaredoxin" evidence="1">
    <location>
        <begin position="29"/>
        <end position="77"/>
    </location>
</feature>
<dbReference type="AlphaFoldDB" id="A7RFF8"/>
<dbReference type="SUPFAM" id="SSF57938">
    <property type="entry name" value="DnaJ/Hsp40 cysteine-rich domain"/>
    <property type="match status" value="1"/>
</dbReference>
<dbReference type="Proteomes" id="UP000001593">
    <property type="component" value="Unassembled WGS sequence"/>
</dbReference>
<dbReference type="SUPFAM" id="SSF52833">
    <property type="entry name" value="Thioredoxin-like"/>
    <property type="match status" value="1"/>
</dbReference>
<keyword evidence="3" id="KW-1185">Reference proteome</keyword>
<gene>
    <name evidence="2" type="ORF">NEMVEDRAFT_v1g79948</name>
</gene>
<dbReference type="STRING" id="45351.A7RFF8"/>
<sequence>MLQEPADEFLGKIIFYTTSMGGIRSTVDECRFVKKLFDNLNVEIDERDIFIHKEHQVELDRRLQEEKAPVPQVFVNGICLGGSKELLHLNETGELKELLSGFKVRNKDYVCARCGGFRFINCSSCNGSKRTRRMRISREINMLKCTKCNENGLLKCPDCAPEPVIII</sequence>
<dbReference type="PANTHER" id="PTHR45669:SF22">
    <property type="entry name" value="GLUTAREDOXIN DOMAIN-CONTAINING CYSTEINE-RICH PROTEIN CG12206-RELATED"/>
    <property type="match status" value="1"/>
</dbReference>
<organism evidence="2 3">
    <name type="scientific">Nematostella vectensis</name>
    <name type="common">Starlet sea anemone</name>
    <dbReference type="NCBI Taxonomy" id="45351"/>
    <lineage>
        <taxon>Eukaryota</taxon>
        <taxon>Metazoa</taxon>
        <taxon>Cnidaria</taxon>
        <taxon>Anthozoa</taxon>
        <taxon>Hexacorallia</taxon>
        <taxon>Actiniaria</taxon>
        <taxon>Edwardsiidae</taxon>
        <taxon>Nematostella</taxon>
    </lineage>
</organism>
<dbReference type="InterPro" id="IPR036249">
    <property type="entry name" value="Thioredoxin-like_sf"/>
</dbReference>
<evidence type="ECO:0000313" key="2">
    <source>
        <dbReference type="EMBL" id="EDO49599.1"/>
    </source>
</evidence>
<evidence type="ECO:0000313" key="3">
    <source>
        <dbReference type="Proteomes" id="UP000001593"/>
    </source>
</evidence>
<dbReference type="PhylomeDB" id="A7RFF8"/>
<dbReference type="Pfam" id="PF23733">
    <property type="entry name" value="GRXCR1-2_C"/>
    <property type="match status" value="1"/>
</dbReference>
<dbReference type="InterPro" id="IPR002109">
    <property type="entry name" value="Glutaredoxin"/>
</dbReference>
<reference evidence="2 3" key="1">
    <citation type="journal article" date="2007" name="Science">
        <title>Sea anemone genome reveals ancestral eumetazoan gene repertoire and genomic organization.</title>
        <authorList>
            <person name="Putnam N.H."/>
            <person name="Srivastava M."/>
            <person name="Hellsten U."/>
            <person name="Dirks B."/>
            <person name="Chapman J."/>
            <person name="Salamov A."/>
            <person name="Terry A."/>
            <person name="Shapiro H."/>
            <person name="Lindquist E."/>
            <person name="Kapitonov V.V."/>
            <person name="Jurka J."/>
            <person name="Genikhovich G."/>
            <person name="Grigoriev I.V."/>
            <person name="Lucas S.M."/>
            <person name="Steele R.E."/>
            <person name="Finnerty J.R."/>
            <person name="Technau U."/>
            <person name="Martindale M.Q."/>
            <person name="Rokhsar D.S."/>
        </authorList>
    </citation>
    <scope>NUCLEOTIDE SEQUENCE [LARGE SCALE GENOMIC DNA]</scope>
    <source>
        <strain evidence="3">CH2 X CH6</strain>
    </source>
</reference>
<dbReference type="InterPro" id="IPR036410">
    <property type="entry name" value="HSP_DnaJ_Cys-rich_dom_sf"/>
</dbReference>
<dbReference type="HOGENOM" id="CLU_029893_3_2_1"/>
<dbReference type="FunCoup" id="A7RFF8">
    <property type="interactions" value="37"/>
</dbReference>
<dbReference type="EMBL" id="DS469508">
    <property type="protein sequence ID" value="EDO49599.1"/>
    <property type="molecule type" value="Genomic_DNA"/>
</dbReference>
<protein>
    <recommendedName>
        <fullName evidence="1">Glutaredoxin domain-containing protein</fullName>
    </recommendedName>
</protein>
<proteinExistence type="predicted"/>
<evidence type="ECO:0000259" key="1">
    <source>
        <dbReference type="Pfam" id="PF00462"/>
    </source>
</evidence>
<accession>A7RFF8</accession>
<dbReference type="InParanoid" id="A7RFF8"/>
<dbReference type="Pfam" id="PF00462">
    <property type="entry name" value="Glutaredoxin"/>
    <property type="match status" value="1"/>
</dbReference>
<dbReference type="Gene3D" id="3.40.30.10">
    <property type="entry name" value="Glutaredoxin"/>
    <property type="match status" value="1"/>
</dbReference>
<dbReference type="PROSITE" id="PS51354">
    <property type="entry name" value="GLUTAREDOXIN_2"/>
    <property type="match status" value="1"/>
</dbReference>
<dbReference type="OMA" id="FADCCAV"/>
<dbReference type="eggNOG" id="KOG2824">
    <property type="taxonomic scope" value="Eukaryota"/>
</dbReference>